<dbReference type="AlphaFoldDB" id="A0AAV9Y0D1"/>
<keyword evidence="1" id="KW-0472">Membrane</keyword>
<keyword evidence="1" id="KW-0812">Transmembrane</keyword>
<dbReference type="EMBL" id="JAWDEY010000007">
    <property type="protein sequence ID" value="KAK6590376.1"/>
    <property type="molecule type" value="Genomic_DNA"/>
</dbReference>
<accession>A0AAV9Y0D1</accession>
<name>A0AAV9Y0D1_9CRYT</name>
<gene>
    <name evidence="2" type="ORF">RS030_162476</name>
</gene>
<keyword evidence="3" id="KW-1185">Reference proteome</keyword>
<organism evidence="2 3">
    <name type="scientific">Cryptosporidium xiaoi</name>
    <dbReference type="NCBI Taxonomy" id="659607"/>
    <lineage>
        <taxon>Eukaryota</taxon>
        <taxon>Sar</taxon>
        <taxon>Alveolata</taxon>
        <taxon>Apicomplexa</taxon>
        <taxon>Conoidasida</taxon>
        <taxon>Coccidia</taxon>
        <taxon>Eucoccidiorida</taxon>
        <taxon>Eimeriorina</taxon>
        <taxon>Cryptosporidiidae</taxon>
        <taxon>Cryptosporidium</taxon>
    </lineage>
</organism>
<proteinExistence type="predicted"/>
<evidence type="ECO:0000256" key="1">
    <source>
        <dbReference type="SAM" id="Phobius"/>
    </source>
</evidence>
<keyword evidence="1" id="KW-1133">Transmembrane helix</keyword>
<evidence type="ECO:0000313" key="3">
    <source>
        <dbReference type="Proteomes" id="UP001311799"/>
    </source>
</evidence>
<comment type="caution">
    <text evidence="2">The sequence shown here is derived from an EMBL/GenBank/DDBJ whole genome shotgun (WGS) entry which is preliminary data.</text>
</comment>
<protein>
    <submittedName>
        <fullName evidence="2">Uncharacterized protein</fullName>
    </submittedName>
</protein>
<evidence type="ECO:0000313" key="2">
    <source>
        <dbReference type="EMBL" id="KAK6590376.1"/>
    </source>
</evidence>
<reference evidence="2 3" key="1">
    <citation type="submission" date="2023-10" db="EMBL/GenBank/DDBJ databases">
        <title>Comparative genomics analysis reveals potential genetic determinants of host preference in Cryptosporidium xiaoi.</title>
        <authorList>
            <person name="Xiao L."/>
            <person name="Li J."/>
        </authorList>
    </citation>
    <scope>NUCLEOTIDE SEQUENCE [LARGE SCALE GENOMIC DNA]</scope>
    <source>
        <strain evidence="2 3">52996</strain>
    </source>
</reference>
<sequence>MAWLNRLNKSIMVLRKDFTVVFLFILSIILDSKFAICEKMSSRYTGWVSEGVFTSVDNNTALNECRMSIPMGINPEDVIKVSYSCKSGDYISYFGANNDIIDHGSIVHMDEIQTLRIGCSDGSSFISFGGSKINHYNNTSTGFPIIVTTLSAGFTNSGPGRIPSFVFMEGSFLQISTFSIKRRVHNIEPTNIRRWTGESFKGGCFALLPISQPGNTIYSIVGIGFVGVGVIPSSLNYSKKGIQIKNMIYKVGSFLSECQTLKGPGLDHKNNSTTYYSVMCPNGHFNKYRTYKKYSFGTTTLASIEVSYRYIAFYSQLAV</sequence>
<feature type="transmembrane region" description="Helical" evidence="1">
    <location>
        <begin position="217"/>
        <end position="237"/>
    </location>
</feature>
<dbReference type="Proteomes" id="UP001311799">
    <property type="component" value="Unassembled WGS sequence"/>
</dbReference>